<accession>A0A7C2P2C5</accession>
<comment type="caution">
    <text evidence="1">The sequence shown here is derived from an EMBL/GenBank/DDBJ whole genome shotgun (WGS) entry which is preliminary data.</text>
</comment>
<reference evidence="1" key="1">
    <citation type="journal article" date="2020" name="mSystems">
        <title>Genome- and Community-Level Interaction Insights into Carbon Utilization and Element Cycling Functions of Hydrothermarchaeota in Hydrothermal Sediment.</title>
        <authorList>
            <person name="Zhou Z."/>
            <person name="Liu Y."/>
            <person name="Xu W."/>
            <person name="Pan J."/>
            <person name="Luo Z.H."/>
            <person name="Li M."/>
        </authorList>
    </citation>
    <scope>NUCLEOTIDE SEQUENCE [LARGE SCALE GENOMIC DNA]</scope>
    <source>
        <strain evidence="1">SpSt-339</strain>
    </source>
</reference>
<dbReference type="AlphaFoldDB" id="A0A7C2P2C5"/>
<evidence type="ECO:0000313" key="1">
    <source>
        <dbReference type="EMBL" id="HEN17114.1"/>
    </source>
</evidence>
<sequence>MFDRELFPFQEGLSVFRSAAGVYAVQPPVGATVVVSRRTPPTWYASPRVSMCQITVVSRRITATRHHVPAPALREQIQQPVVETADLDDGRIADVPAPLPQLFQKLVDGPAARGDLLPLHDLSRLLTDADRQLLAVLIGAEVQHLWVLLA</sequence>
<proteinExistence type="predicted"/>
<organism evidence="1">
    <name type="scientific">Schlesneria paludicola</name>
    <dbReference type="NCBI Taxonomy" id="360056"/>
    <lineage>
        <taxon>Bacteria</taxon>
        <taxon>Pseudomonadati</taxon>
        <taxon>Planctomycetota</taxon>
        <taxon>Planctomycetia</taxon>
        <taxon>Planctomycetales</taxon>
        <taxon>Planctomycetaceae</taxon>
        <taxon>Schlesneria</taxon>
    </lineage>
</organism>
<protein>
    <submittedName>
        <fullName evidence="1">Uncharacterized protein</fullName>
    </submittedName>
</protein>
<dbReference type="EMBL" id="DSOK01000461">
    <property type="protein sequence ID" value="HEN17114.1"/>
    <property type="molecule type" value="Genomic_DNA"/>
</dbReference>
<name>A0A7C2P2C5_9PLAN</name>
<gene>
    <name evidence="1" type="ORF">ENQ76_16770</name>
</gene>